<dbReference type="GeneID" id="33571860"/>
<evidence type="ECO:0000313" key="2">
    <source>
        <dbReference type="EMBL" id="ORZ19230.1"/>
    </source>
</evidence>
<keyword evidence="3" id="KW-1185">Reference proteome</keyword>
<organism evidence="2 3">
    <name type="scientific">Lobosporangium transversale</name>
    <dbReference type="NCBI Taxonomy" id="64571"/>
    <lineage>
        <taxon>Eukaryota</taxon>
        <taxon>Fungi</taxon>
        <taxon>Fungi incertae sedis</taxon>
        <taxon>Mucoromycota</taxon>
        <taxon>Mortierellomycotina</taxon>
        <taxon>Mortierellomycetes</taxon>
        <taxon>Mortierellales</taxon>
        <taxon>Mortierellaceae</taxon>
        <taxon>Lobosporangium</taxon>
    </lineage>
</organism>
<dbReference type="EMBL" id="MCFF01000014">
    <property type="protein sequence ID" value="ORZ19230.1"/>
    <property type="molecule type" value="Genomic_DNA"/>
</dbReference>
<name>A0A1Y2GS92_9FUNG</name>
<accession>A0A1Y2GS92</accession>
<evidence type="ECO:0000256" key="1">
    <source>
        <dbReference type="SAM" id="MobiDB-lite"/>
    </source>
</evidence>
<dbReference type="RefSeq" id="XP_021882398.1">
    <property type="nucleotide sequence ID" value="XM_022030017.1"/>
</dbReference>
<feature type="compositionally biased region" description="Basic and acidic residues" evidence="1">
    <location>
        <begin position="71"/>
        <end position="85"/>
    </location>
</feature>
<comment type="caution">
    <text evidence="2">The sequence shown here is derived from an EMBL/GenBank/DDBJ whole genome shotgun (WGS) entry which is preliminary data.</text>
</comment>
<dbReference type="AlphaFoldDB" id="A0A1Y2GS92"/>
<sequence length="107" mass="12105">MLLIPVNMKKSTQWEEDLDGFMLLLLQSRDPPVRQQCILNQALRHDINQSSSNKNKSASAAATPAQTPRTSIHEERPSTQVQTKDDTIYQAMQKVANNSMNSAFYLQ</sequence>
<proteinExistence type="predicted"/>
<protein>
    <submittedName>
        <fullName evidence="2">Uncharacterized protein</fullName>
    </submittedName>
</protein>
<reference evidence="2 3" key="1">
    <citation type="submission" date="2016-07" db="EMBL/GenBank/DDBJ databases">
        <title>Pervasive Adenine N6-methylation of Active Genes in Fungi.</title>
        <authorList>
            <consortium name="DOE Joint Genome Institute"/>
            <person name="Mondo S.J."/>
            <person name="Dannebaum R.O."/>
            <person name="Kuo R.C."/>
            <person name="Labutti K."/>
            <person name="Haridas S."/>
            <person name="Kuo A."/>
            <person name="Salamov A."/>
            <person name="Ahrendt S.R."/>
            <person name="Lipzen A."/>
            <person name="Sullivan W."/>
            <person name="Andreopoulos W.B."/>
            <person name="Clum A."/>
            <person name="Lindquist E."/>
            <person name="Daum C."/>
            <person name="Ramamoorthy G.K."/>
            <person name="Gryganskyi A."/>
            <person name="Culley D."/>
            <person name="Magnuson J.K."/>
            <person name="James T.Y."/>
            <person name="O'Malley M.A."/>
            <person name="Stajich J.E."/>
            <person name="Spatafora J.W."/>
            <person name="Visel A."/>
            <person name="Grigoriev I.V."/>
        </authorList>
    </citation>
    <scope>NUCLEOTIDE SEQUENCE [LARGE SCALE GENOMIC DNA]</scope>
    <source>
        <strain evidence="2 3">NRRL 3116</strain>
    </source>
</reference>
<evidence type="ECO:0000313" key="3">
    <source>
        <dbReference type="Proteomes" id="UP000193648"/>
    </source>
</evidence>
<gene>
    <name evidence="2" type="ORF">BCR41DRAFT_421409</name>
</gene>
<feature type="region of interest" description="Disordered" evidence="1">
    <location>
        <begin position="47"/>
        <end position="85"/>
    </location>
</feature>
<feature type="compositionally biased region" description="Low complexity" evidence="1">
    <location>
        <begin position="49"/>
        <end position="68"/>
    </location>
</feature>
<dbReference type="Proteomes" id="UP000193648">
    <property type="component" value="Unassembled WGS sequence"/>
</dbReference>
<dbReference type="InParanoid" id="A0A1Y2GS92"/>